<dbReference type="AlphaFoldDB" id="A0A9N8E890"/>
<proteinExistence type="predicted"/>
<evidence type="ECO:0000313" key="1">
    <source>
        <dbReference type="EMBL" id="CAB9516562.1"/>
    </source>
</evidence>
<sequence length="102" mass="11407">MVMEFFSDIAVHWSFSRTSRSTGVFLGHIGGPLEFFSDIAVHMKKEEGGGDETSKQGPQYFVLASQPMQSRLPSDKFETLPCQGEFCICFSAMDVDKFETLP</sequence>
<comment type="caution">
    <text evidence="1">The sequence shown here is derived from an EMBL/GenBank/DDBJ whole genome shotgun (WGS) entry which is preliminary data.</text>
</comment>
<accession>A0A9N8E890</accession>
<name>A0A9N8E890_9STRA</name>
<evidence type="ECO:0000313" key="2">
    <source>
        <dbReference type="Proteomes" id="UP001153069"/>
    </source>
</evidence>
<dbReference type="EMBL" id="CAICTM010000791">
    <property type="protein sequence ID" value="CAB9516562.1"/>
    <property type="molecule type" value="Genomic_DNA"/>
</dbReference>
<organism evidence="1 2">
    <name type="scientific">Seminavis robusta</name>
    <dbReference type="NCBI Taxonomy" id="568900"/>
    <lineage>
        <taxon>Eukaryota</taxon>
        <taxon>Sar</taxon>
        <taxon>Stramenopiles</taxon>
        <taxon>Ochrophyta</taxon>
        <taxon>Bacillariophyta</taxon>
        <taxon>Bacillariophyceae</taxon>
        <taxon>Bacillariophycidae</taxon>
        <taxon>Naviculales</taxon>
        <taxon>Naviculaceae</taxon>
        <taxon>Seminavis</taxon>
    </lineage>
</organism>
<gene>
    <name evidence="1" type="ORF">SEMRO_792_G203060.1</name>
</gene>
<dbReference type="Proteomes" id="UP001153069">
    <property type="component" value="Unassembled WGS sequence"/>
</dbReference>
<protein>
    <submittedName>
        <fullName evidence="1">Uncharacterized protein</fullName>
    </submittedName>
</protein>
<reference evidence="1" key="1">
    <citation type="submission" date="2020-06" db="EMBL/GenBank/DDBJ databases">
        <authorList>
            <consortium name="Plant Systems Biology data submission"/>
        </authorList>
    </citation>
    <scope>NUCLEOTIDE SEQUENCE</scope>
    <source>
        <strain evidence="1">D6</strain>
    </source>
</reference>
<keyword evidence="2" id="KW-1185">Reference proteome</keyword>